<dbReference type="InterPro" id="IPR007298">
    <property type="entry name" value="Cu-R_lipoprotein_NlpE"/>
</dbReference>
<reference evidence="2 3" key="1">
    <citation type="submission" date="2013-10" db="EMBL/GenBank/DDBJ databases">
        <title>Salinisphaera japonica YTM-1 Genome Sequencing.</title>
        <authorList>
            <person name="Lai Q."/>
            <person name="Li C."/>
            <person name="Shao Z."/>
        </authorList>
    </citation>
    <scope>NUCLEOTIDE SEQUENCE [LARGE SCALE GENOMIC DNA]</scope>
    <source>
        <strain evidence="2 3">YTM-1</strain>
    </source>
</reference>
<dbReference type="PANTHER" id="PTHR35535">
    <property type="entry name" value="HEAT SHOCK PROTEIN HSLJ"/>
    <property type="match status" value="1"/>
</dbReference>
<dbReference type="PANTHER" id="PTHR35535:SF1">
    <property type="entry name" value="HEAT SHOCK PROTEIN HSLJ"/>
    <property type="match status" value="1"/>
</dbReference>
<dbReference type="Gene3D" id="2.40.128.270">
    <property type="match status" value="1"/>
</dbReference>
<dbReference type="OrthoDB" id="5348860at2"/>
<dbReference type="Pfam" id="PF03724">
    <property type="entry name" value="META"/>
    <property type="match status" value="1"/>
</dbReference>
<dbReference type="Gene3D" id="2.40.128.640">
    <property type="match status" value="1"/>
</dbReference>
<dbReference type="InParanoid" id="A0A423PMN6"/>
<keyword evidence="3" id="KW-1185">Reference proteome</keyword>
<proteinExistence type="predicted"/>
<protein>
    <recommendedName>
        <fullName evidence="1">DUF306 domain-containing protein</fullName>
    </recommendedName>
</protein>
<dbReference type="PROSITE" id="PS51257">
    <property type="entry name" value="PROKAR_LIPOPROTEIN"/>
    <property type="match status" value="1"/>
</dbReference>
<organism evidence="2 3">
    <name type="scientific">Salinisphaera japonica YTM-1</name>
    <dbReference type="NCBI Taxonomy" id="1209778"/>
    <lineage>
        <taxon>Bacteria</taxon>
        <taxon>Pseudomonadati</taxon>
        <taxon>Pseudomonadota</taxon>
        <taxon>Gammaproteobacteria</taxon>
        <taxon>Salinisphaerales</taxon>
        <taxon>Salinisphaeraceae</taxon>
        <taxon>Salinisphaera</taxon>
    </lineage>
</organism>
<evidence type="ECO:0000259" key="1">
    <source>
        <dbReference type="Pfam" id="PF03724"/>
    </source>
</evidence>
<evidence type="ECO:0000313" key="3">
    <source>
        <dbReference type="Proteomes" id="UP000285310"/>
    </source>
</evidence>
<dbReference type="InterPro" id="IPR053147">
    <property type="entry name" value="Hsp_HslJ-like"/>
</dbReference>
<comment type="caution">
    <text evidence="2">The sequence shown here is derived from an EMBL/GenBank/DDBJ whole genome shotgun (WGS) entry which is preliminary data.</text>
</comment>
<dbReference type="RefSeq" id="WP_123658562.1">
    <property type="nucleotide sequence ID" value="NZ_AYKG01000032.1"/>
</dbReference>
<feature type="domain" description="DUF306" evidence="1">
    <location>
        <begin position="144"/>
        <end position="239"/>
    </location>
</feature>
<dbReference type="Proteomes" id="UP000285310">
    <property type="component" value="Unassembled WGS sequence"/>
</dbReference>
<dbReference type="InterPro" id="IPR005184">
    <property type="entry name" value="DUF306_Meta_HslJ"/>
</dbReference>
<evidence type="ECO:0000313" key="2">
    <source>
        <dbReference type="EMBL" id="ROO26884.1"/>
    </source>
</evidence>
<gene>
    <name evidence="2" type="ORF">SAJA_10380</name>
</gene>
<name>A0A423PMN6_9GAMM</name>
<accession>A0A423PMN6</accession>
<dbReference type="InterPro" id="IPR038670">
    <property type="entry name" value="HslJ-like_sf"/>
</dbReference>
<dbReference type="EMBL" id="AYKG01000032">
    <property type="protein sequence ID" value="ROO26884.1"/>
    <property type="molecule type" value="Genomic_DNA"/>
</dbReference>
<dbReference type="AlphaFoldDB" id="A0A423PMN6"/>
<sequence>MPRWFAFAALCFLVGCATPMPKDTPVVDAPDVLGDLPAQYVGTLPCADCDGIALWLTLGPRASYVLQQRAIGAEQESDYIEVGTWQIDDAERLALTPADSDETGTSLWSLTDERLVALDENGQAITPVDDYTLTRRAQPISRAFADTDWFVVNAPDAHQGGRAYIRFGDEGRLTGSTGCNRIMGAYEHSDTMLTVSEPATTRKACPSFEDTEQSMLEALRQTRRARVLANYLLLFGPAGDRSPLALFQAESEAMPVAP</sequence>
<dbReference type="Pfam" id="PF04170">
    <property type="entry name" value="NlpE"/>
    <property type="match status" value="1"/>
</dbReference>